<keyword evidence="1" id="KW-0472">Membrane</keyword>
<feature type="transmembrane region" description="Helical" evidence="1">
    <location>
        <begin position="23"/>
        <end position="42"/>
    </location>
</feature>
<dbReference type="PANTHER" id="PTHR36927">
    <property type="entry name" value="BLR4337 PROTEIN"/>
    <property type="match status" value="1"/>
</dbReference>
<evidence type="ECO:0000256" key="1">
    <source>
        <dbReference type="SAM" id="Phobius"/>
    </source>
</evidence>
<keyword evidence="3" id="KW-0808">Transferase</keyword>
<dbReference type="RefSeq" id="WP_316702113.1">
    <property type="nucleotide sequence ID" value="NZ_CP136336.1"/>
</dbReference>
<dbReference type="EMBL" id="CP136336">
    <property type="protein sequence ID" value="WOB09156.1"/>
    <property type="molecule type" value="Genomic_DNA"/>
</dbReference>
<dbReference type="Proteomes" id="UP001303946">
    <property type="component" value="Chromosome"/>
</dbReference>
<keyword evidence="1" id="KW-1133">Transmembrane helix</keyword>
<proteinExistence type="predicted"/>
<feature type="transmembrane region" description="Helical" evidence="1">
    <location>
        <begin position="359"/>
        <end position="380"/>
    </location>
</feature>
<keyword evidence="3" id="KW-0012">Acyltransferase</keyword>
<gene>
    <name evidence="3" type="ORF">RXV79_03640</name>
</gene>
<dbReference type="GO" id="GO:0016746">
    <property type="term" value="F:acyltransferase activity"/>
    <property type="evidence" value="ECO:0007669"/>
    <property type="project" value="UniProtKB-KW"/>
</dbReference>
<organism evidence="3 4">
    <name type="scientific">Piscinibacter gummiphilus</name>
    <dbReference type="NCBI Taxonomy" id="946333"/>
    <lineage>
        <taxon>Bacteria</taxon>
        <taxon>Pseudomonadati</taxon>
        <taxon>Pseudomonadota</taxon>
        <taxon>Betaproteobacteria</taxon>
        <taxon>Burkholderiales</taxon>
        <taxon>Sphaerotilaceae</taxon>
        <taxon>Piscinibacter</taxon>
    </lineage>
</organism>
<dbReference type="PANTHER" id="PTHR36927:SF1">
    <property type="entry name" value="MDO-LIKE PROTEIN"/>
    <property type="match status" value="1"/>
</dbReference>
<reference evidence="3 4" key="1">
    <citation type="submission" date="2023-10" db="EMBL/GenBank/DDBJ databases">
        <title>Bacteria for the degradation of biodegradable plastic PBAT(Polybutylene adipate terephthalate).</title>
        <authorList>
            <person name="Weon H.-Y."/>
            <person name="Yeon J."/>
        </authorList>
    </citation>
    <scope>NUCLEOTIDE SEQUENCE [LARGE SCALE GENOMIC DNA]</scope>
    <source>
        <strain evidence="3 4">SBD 7-3</strain>
    </source>
</reference>
<protein>
    <submittedName>
        <fullName evidence="3">Acyltransferase family protein</fullName>
    </submittedName>
</protein>
<evidence type="ECO:0000313" key="3">
    <source>
        <dbReference type="EMBL" id="WOB09156.1"/>
    </source>
</evidence>
<feature type="transmembrane region" description="Helical" evidence="1">
    <location>
        <begin position="189"/>
        <end position="209"/>
    </location>
</feature>
<feature type="transmembrane region" description="Helical" evidence="1">
    <location>
        <begin position="149"/>
        <end position="168"/>
    </location>
</feature>
<accession>A0ABZ0CXA8</accession>
<feature type="domain" description="Acyltransferase 3" evidence="2">
    <location>
        <begin position="16"/>
        <end position="372"/>
    </location>
</feature>
<feature type="transmembrane region" description="Helical" evidence="1">
    <location>
        <begin position="229"/>
        <end position="247"/>
    </location>
</feature>
<name>A0ABZ0CXA8_9BURK</name>
<dbReference type="InterPro" id="IPR050623">
    <property type="entry name" value="Glucan_succinyl_AcylTrfase"/>
</dbReference>
<feature type="transmembrane region" description="Helical" evidence="1">
    <location>
        <begin position="259"/>
        <end position="278"/>
    </location>
</feature>
<dbReference type="InterPro" id="IPR002656">
    <property type="entry name" value="Acyl_transf_3_dom"/>
</dbReference>
<evidence type="ECO:0000313" key="4">
    <source>
        <dbReference type="Proteomes" id="UP001303946"/>
    </source>
</evidence>
<evidence type="ECO:0000259" key="2">
    <source>
        <dbReference type="Pfam" id="PF01757"/>
    </source>
</evidence>
<keyword evidence="1" id="KW-0812">Transmembrane</keyword>
<dbReference type="Pfam" id="PF01757">
    <property type="entry name" value="Acyl_transf_3"/>
    <property type="match status" value="1"/>
</dbReference>
<feature type="transmembrane region" description="Helical" evidence="1">
    <location>
        <begin position="62"/>
        <end position="83"/>
    </location>
</feature>
<keyword evidence="4" id="KW-1185">Reference proteome</keyword>
<feature type="transmembrane region" description="Helical" evidence="1">
    <location>
        <begin position="103"/>
        <end position="126"/>
    </location>
</feature>
<feature type="transmembrane region" description="Helical" evidence="1">
    <location>
        <begin position="298"/>
        <end position="320"/>
    </location>
</feature>
<feature type="transmembrane region" description="Helical" evidence="1">
    <location>
        <begin position="332"/>
        <end position="353"/>
    </location>
</feature>
<sequence length="397" mass="42917">MTAPPEGAAAPASRLHALDAVRAAALLLGIVLHATLSFIPGVEQTPTLWPIADTQQSRVASLLMYAIHVFRMPVFFLVAGFFAQQLLARRGVAGFVRNRAKRIAGPLAVGWAVCFVAIVAVVIWAVTRQHGGVLPDPLPPFMRESKPNFMHLWFLYLLLWLYSLALLARALWRRVDAEGAKLDALLRRVLATPAGALLLAAPIALALFLTPDWIVILGVPTPGYTLIPPPGPLFVYAYVFALGWALGRQRALLDTLARRWVGHGLLGIAGGFVALLSATTHPGLAPITDLGPKAGYAIAYGIGLTASTLAFVGLGLRFFSKPSPTVRYLADASYWIYIAHLPLVMALQAAVMLSPLHWSIKYIGINVVATALLVASYHLAVRRTWVGLWLNGKRVMA</sequence>